<reference evidence="6 7" key="1">
    <citation type="journal article" date="2017" name="Int. J. Syst. Evol. Microbiol.">
        <title>Brenneria populi subsp. brevivirga subsp. nov. isolated from symptomatic bark of Populus x euramericana canker, and description of Brenneria populi subsp. populi subsp. nov.</title>
        <authorList>
            <person name="Zheng M.H."/>
            <person name="Piao C.G."/>
            <person name="Xue H."/>
            <person name="Guo M.W."/>
            <person name="Li Y."/>
        </authorList>
    </citation>
    <scope>NUCLEOTIDE SEQUENCE [LARGE SCALE GENOMIC DNA]</scope>
    <source>
        <strain evidence="6 7">D9-5</strain>
    </source>
</reference>
<keyword evidence="7" id="KW-1185">Reference proteome</keyword>
<feature type="transmembrane region" description="Helical" evidence="4">
    <location>
        <begin position="40"/>
        <end position="62"/>
    </location>
</feature>
<dbReference type="PROSITE" id="PS50850">
    <property type="entry name" value="MFS"/>
    <property type="match status" value="1"/>
</dbReference>
<feature type="transmembrane region" description="Helical" evidence="4">
    <location>
        <begin position="341"/>
        <end position="363"/>
    </location>
</feature>
<dbReference type="SUPFAM" id="SSF103473">
    <property type="entry name" value="MFS general substrate transporter"/>
    <property type="match status" value="1"/>
</dbReference>
<keyword evidence="3 4" id="KW-0472">Membrane</keyword>
<feature type="transmembrane region" description="Helical" evidence="4">
    <location>
        <begin position="74"/>
        <end position="92"/>
    </location>
</feature>
<evidence type="ECO:0000313" key="7">
    <source>
        <dbReference type="Proteomes" id="UP001309705"/>
    </source>
</evidence>
<feature type="transmembrane region" description="Helical" evidence="4">
    <location>
        <begin position="253"/>
        <end position="272"/>
    </location>
</feature>
<name>A0ABU6JTB2_9GAMM</name>
<feature type="transmembrane region" description="Helical" evidence="4">
    <location>
        <begin position="160"/>
        <end position="185"/>
    </location>
</feature>
<dbReference type="Gene3D" id="1.20.1250.20">
    <property type="entry name" value="MFS general substrate transporter like domains"/>
    <property type="match status" value="1"/>
</dbReference>
<evidence type="ECO:0000256" key="3">
    <source>
        <dbReference type="ARBA" id="ARBA00023136"/>
    </source>
</evidence>
<protein>
    <submittedName>
        <fullName evidence="6">MFS transporter</fullName>
    </submittedName>
</protein>
<dbReference type="PANTHER" id="PTHR23534:SF1">
    <property type="entry name" value="MAJOR FACILITATOR SUPERFAMILY PROTEIN"/>
    <property type="match status" value="1"/>
</dbReference>
<accession>A0ABU6JTB2</accession>
<feature type="transmembrane region" description="Helical" evidence="4">
    <location>
        <begin position="98"/>
        <end position="114"/>
    </location>
</feature>
<feature type="domain" description="Major facilitator superfamily (MFS) profile" evidence="5">
    <location>
        <begin position="8"/>
        <end position="392"/>
    </location>
</feature>
<keyword evidence="2 4" id="KW-1133">Transmembrane helix</keyword>
<dbReference type="InterPro" id="IPR011701">
    <property type="entry name" value="MFS"/>
</dbReference>
<feature type="transmembrane region" description="Helical" evidence="4">
    <location>
        <begin position="279"/>
        <end position="302"/>
    </location>
</feature>
<feature type="transmembrane region" description="Helical" evidence="4">
    <location>
        <begin position="308"/>
        <end position="329"/>
    </location>
</feature>
<evidence type="ECO:0000256" key="4">
    <source>
        <dbReference type="SAM" id="Phobius"/>
    </source>
</evidence>
<evidence type="ECO:0000256" key="1">
    <source>
        <dbReference type="ARBA" id="ARBA00022692"/>
    </source>
</evidence>
<evidence type="ECO:0000256" key="2">
    <source>
        <dbReference type="ARBA" id="ARBA00022989"/>
    </source>
</evidence>
<dbReference type="Pfam" id="PF07690">
    <property type="entry name" value="MFS_1"/>
    <property type="match status" value="1"/>
</dbReference>
<sequence length="401" mass="42158">MNTQQRSNLILLALGQGLTGSIISLMTLSSTMVGILMAPIALLATLPITATVCGATLMSYSVSSLMARYGRKKTFIIGTIMGAAGALLAALAITLGHFPLFVFATFVLGMSCAFNQYYRFAAAEVFSDNRQKNSAISWVISGGILGGFLGPFAASQSADLWSAFPFLGSFLAAALICIVTALLLLGLKLPDAVAAAGGETGDDAPLPSILRSRAFILGTASCSAGFVVMTLLMNSAPLAMHQHHFSVSHSATVLQWHFVAMYAPALLLAFLAKRLSANAVVATGIICNLAGILVAMSGLTFWHFLSSLTLFGVGWAFMFNGGTFMLNAFSHSAHKARLQGINSLVISVPNALASLSAGSMMAFASGWPLVNMLSVAILLAMMALLIWVRGQRRIAPRRRPG</sequence>
<evidence type="ECO:0000313" key="6">
    <source>
        <dbReference type="EMBL" id="MEC5343752.1"/>
    </source>
</evidence>
<feature type="transmembrane region" description="Helical" evidence="4">
    <location>
        <begin position="214"/>
        <end position="233"/>
    </location>
</feature>
<dbReference type="PANTHER" id="PTHR23534">
    <property type="entry name" value="MFS PERMEASE"/>
    <property type="match status" value="1"/>
</dbReference>
<gene>
    <name evidence="6" type="ORF">VSX58_14240</name>
</gene>
<comment type="caution">
    <text evidence="6">The sequence shown here is derived from an EMBL/GenBank/DDBJ whole genome shotgun (WGS) entry which is preliminary data.</text>
</comment>
<feature type="transmembrane region" description="Helical" evidence="4">
    <location>
        <begin position="9"/>
        <end position="28"/>
    </location>
</feature>
<feature type="transmembrane region" description="Helical" evidence="4">
    <location>
        <begin position="369"/>
        <end position="388"/>
    </location>
</feature>
<feature type="transmembrane region" description="Helical" evidence="4">
    <location>
        <begin position="135"/>
        <end position="154"/>
    </location>
</feature>
<dbReference type="EMBL" id="JAYWTM010000014">
    <property type="protein sequence ID" value="MEC5343752.1"/>
    <property type="molecule type" value="Genomic_DNA"/>
</dbReference>
<dbReference type="InterPro" id="IPR036259">
    <property type="entry name" value="MFS_trans_sf"/>
</dbReference>
<dbReference type="RefSeq" id="WP_327618676.1">
    <property type="nucleotide sequence ID" value="NZ_JAYWTM010000014.1"/>
</dbReference>
<dbReference type="InterPro" id="IPR020846">
    <property type="entry name" value="MFS_dom"/>
</dbReference>
<dbReference type="Proteomes" id="UP001309705">
    <property type="component" value="Unassembled WGS sequence"/>
</dbReference>
<organism evidence="6 7">
    <name type="scientific">Brenneria populi</name>
    <dbReference type="NCBI Taxonomy" id="1505588"/>
    <lineage>
        <taxon>Bacteria</taxon>
        <taxon>Pseudomonadati</taxon>
        <taxon>Pseudomonadota</taxon>
        <taxon>Gammaproteobacteria</taxon>
        <taxon>Enterobacterales</taxon>
        <taxon>Pectobacteriaceae</taxon>
        <taxon>Brenneria</taxon>
    </lineage>
</organism>
<evidence type="ECO:0000259" key="5">
    <source>
        <dbReference type="PROSITE" id="PS50850"/>
    </source>
</evidence>
<proteinExistence type="predicted"/>
<keyword evidence="1 4" id="KW-0812">Transmembrane</keyword>